<sequence>MSGPTEGDDIRPAEASDPRPLDADERAELERLRAEVAARSAQPERKMLGRRIVAVTLVVLCAVLTLLSVTTRYVRGELLDTEHYLTTVAPLASEPAVQEQVTDAITDEINAQVDIQQITEQALQQIVDLTPAERPRIDQTVVGLAPVLANQAESFIQQTVSRFVESDQFRELWVTANRAAHRSVVAALTGDTERGAIEIDPDGSISIQLGPVIDQVKQQLADRGFAFADKIPEVDKEFVVFQSPQLADAQRWVGALDKIADVLPWLALAAAIGAVLVIGAGRRLRMTAAVAISIVVAMLLLAIGLLIGRAVYMSEIPADVLAPDAARVIFDTVVNPLRLALRAVAVLALVVAIVVFFAGGSRSAKAVRRGFTGGVGALDARRKQRDPNAFELALYQARIPVRIAVVVGAALILMFWSYPTGLVVIWTVVITCVVLAALEIAMRPARREVAGAALVDEAPSAG</sequence>
<accession>A0ABU7MEU3</accession>
<comment type="caution">
    <text evidence="3">The sequence shown here is derived from an EMBL/GenBank/DDBJ whole genome shotgun (WGS) entry which is preliminary data.</text>
</comment>
<protein>
    <recommendedName>
        <fullName evidence="5">Integral membrane protein</fullName>
    </recommendedName>
</protein>
<gene>
    <name evidence="3" type="ORF">VZC37_14865</name>
</gene>
<feature type="transmembrane region" description="Helical" evidence="2">
    <location>
        <begin position="424"/>
        <end position="442"/>
    </location>
</feature>
<proteinExistence type="predicted"/>
<dbReference type="RefSeq" id="WP_330433347.1">
    <property type="nucleotide sequence ID" value="NZ_JAZDUF010000004.1"/>
</dbReference>
<feature type="transmembrane region" description="Helical" evidence="2">
    <location>
        <begin position="52"/>
        <end position="74"/>
    </location>
</feature>
<feature type="transmembrane region" description="Helical" evidence="2">
    <location>
        <begin position="339"/>
        <end position="359"/>
    </location>
</feature>
<feature type="compositionally biased region" description="Basic and acidic residues" evidence="1">
    <location>
        <begin position="8"/>
        <end position="25"/>
    </location>
</feature>
<dbReference type="EMBL" id="JAZDUF010000004">
    <property type="protein sequence ID" value="MEE3851624.1"/>
    <property type="molecule type" value="Genomic_DNA"/>
</dbReference>
<feature type="transmembrane region" description="Helical" evidence="2">
    <location>
        <begin position="399"/>
        <end position="418"/>
    </location>
</feature>
<feature type="transmembrane region" description="Helical" evidence="2">
    <location>
        <begin position="288"/>
        <end position="312"/>
    </location>
</feature>
<organism evidence="3 4">
    <name type="scientific">Gordonia sesuvii</name>
    <dbReference type="NCBI Taxonomy" id="3116777"/>
    <lineage>
        <taxon>Bacteria</taxon>
        <taxon>Bacillati</taxon>
        <taxon>Actinomycetota</taxon>
        <taxon>Actinomycetes</taxon>
        <taxon>Mycobacteriales</taxon>
        <taxon>Gordoniaceae</taxon>
        <taxon>Gordonia</taxon>
    </lineage>
</organism>
<evidence type="ECO:0000313" key="3">
    <source>
        <dbReference type="EMBL" id="MEE3851624.1"/>
    </source>
</evidence>
<reference evidence="3 4" key="1">
    <citation type="submission" date="2024-01" db="EMBL/GenBank/DDBJ databases">
        <title>Draft genome sequence of Gordonia sp. LSe1-13.</title>
        <authorList>
            <person name="Suphannarot A."/>
            <person name="Mingma R."/>
        </authorList>
    </citation>
    <scope>NUCLEOTIDE SEQUENCE [LARGE SCALE GENOMIC DNA]</scope>
    <source>
        <strain evidence="3 4">LSe1-13</strain>
    </source>
</reference>
<keyword evidence="2" id="KW-0472">Membrane</keyword>
<name>A0ABU7MEU3_9ACTN</name>
<evidence type="ECO:0000256" key="2">
    <source>
        <dbReference type="SAM" id="Phobius"/>
    </source>
</evidence>
<keyword evidence="2" id="KW-0812">Transmembrane</keyword>
<feature type="transmembrane region" description="Helical" evidence="2">
    <location>
        <begin position="262"/>
        <end position="281"/>
    </location>
</feature>
<evidence type="ECO:0000313" key="4">
    <source>
        <dbReference type="Proteomes" id="UP001347146"/>
    </source>
</evidence>
<feature type="region of interest" description="Disordered" evidence="1">
    <location>
        <begin position="1"/>
        <end position="25"/>
    </location>
</feature>
<dbReference type="Proteomes" id="UP001347146">
    <property type="component" value="Unassembled WGS sequence"/>
</dbReference>
<evidence type="ECO:0008006" key="5">
    <source>
        <dbReference type="Google" id="ProtNLM"/>
    </source>
</evidence>
<evidence type="ECO:0000256" key="1">
    <source>
        <dbReference type="SAM" id="MobiDB-lite"/>
    </source>
</evidence>
<keyword evidence="2" id="KW-1133">Transmembrane helix</keyword>
<keyword evidence="4" id="KW-1185">Reference proteome</keyword>